<keyword evidence="3" id="KW-1185">Reference proteome</keyword>
<dbReference type="PANTHER" id="PTHR47534:SF3">
    <property type="entry name" value="ALCOHOL DEHYDROGENASE-LIKE C-TERMINAL DOMAIN-CONTAINING PROTEIN"/>
    <property type="match status" value="1"/>
</dbReference>
<dbReference type="InterPro" id="IPR052228">
    <property type="entry name" value="Sec_Metab_Biosynth_Oxidored"/>
</dbReference>
<dbReference type="SUPFAM" id="SSF51735">
    <property type="entry name" value="NAD(P)-binding Rossmann-fold domains"/>
    <property type="match status" value="1"/>
</dbReference>
<dbReference type="Proteomes" id="UP000305948">
    <property type="component" value="Unassembled WGS sequence"/>
</dbReference>
<dbReference type="AlphaFoldDB" id="A0A5C3MM93"/>
<evidence type="ECO:0000313" key="2">
    <source>
        <dbReference type="EMBL" id="TFK46512.1"/>
    </source>
</evidence>
<name>A0A5C3MM93_9AGAM</name>
<keyword evidence="1" id="KW-0560">Oxidoreductase</keyword>
<dbReference type="Pfam" id="PF00106">
    <property type="entry name" value="adh_short"/>
    <property type="match status" value="1"/>
</dbReference>
<dbReference type="Gene3D" id="3.40.50.720">
    <property type="entry name" value="NAD(P)-binding Rossmann-like Domain"/>
    <property type="match status" value="1"/>
</dbReference>
<protein>
    <submittedName>
        <fullName evidence="2">NAD(P)-binding protein</fullName>
    </submittedName>
</protein>
<dbReference type="OrthoDB" id="2898509at2759"/>
<organism evidence="2 3">
    <name type="scientific">Heliocybe sulcata</name>
    <dbReference type="NCBI Taxonomy" id="5364"/>
    <lineage>
        <taxon>Eukaryota</taxon>
        <taxon>Fungi</taxon>
        <taxon>Dikarya</taxon>
        <taxon>Basidiomycota</taxon>
        <taxon>Agaricomycotina</taxon>
        <taxon>Agaricomycetes</taxon>
        <taxon>Gloeophyllales</taxon>
        <taxon>Gloeophyllaceae</taxon>
        <taxon>Heliocybe</taxon>
    </lineage>
</organism>
<dbReference type="PRINTS" id="PR00081">
    <property type="entry name" value="GDHRDH"/>
</dbReference>
<proteinExistence type="predicted"/>
<evidence type="ECO:0000256" key="1">
    <source>
        <dbReference type="ARBA" id="ARBA00023002"/>
    </source>
</evidence>
<dbReference type="InterPro" id="IPR036291">
    <property type="entry name" value="NAD(P)-bd_dom_sf"/>
</dbReference>
<dbReference type="GO" id="GO:0016491">
    <property type="term" value="F:oxidoreductase activity"/>
    <property type="evidence" value="ECO:0007669"/>
    <property type="project" value="UniProtKB-KW"/>
</dbReference>
<dbReference type="PANTHER" id="PTHR47534">
    <property type="entry name" value="YALI0E05731P"/>
    <property type="match status" value="1"/>
</dbReference>
<sequence length="302" mass="32650">MPSLSAVRASNAAFKPSYIPVALFVGGTSGVGQALAKAFACITNGNAHIILCGRNKAAAESIIASFPKPTSNGSLHEFVECDVTLMKNIQKTTSGLRSRSSKLNFLVLSPGVVSMAGRTETEEGIDRKMALHYYARWKFTNDLMPLLKKAKDAGEEASVMSILGPGRGGPMDVNDLGLKDTYTVANAAKAANTYNDLMMESFAEQNPGIGFTHMHPGGVRTDILKNSQLPMKSLLELMAYPFTTAPEDAAQFMLHSLLEGGRQGGLFRRNPKAEDIGREKLFGGEEERKKLWEHTVEVPKVG</sequence>
<dbReference type="STRING" id="5364.A0A5C3MM93"/>
<dbReference type="EMBL" id="ML213529">
    <property type="protein sequence ID" value="TFK46512.1"/>
    <property type="molecule type" value="Genomic_DNA"/>
</dbReference>
<reference evidence="2 3" key="1">
    <citation type="journal article" date="2019" name="Nat. Ecol. Evol.">
        <title>Megaphylogeny resolves global patterns of mushroom evolution.</title>
        <authorList>
            <person name="Varga T."/>
            <person name="Krizsan K."/>
            <person name="Foldi C."/>
            <person name="Dima B."/>
            <person name="Sanchez-Garcia M."/>
            <person name="Sanchez-Ramirez S."/>
            <person name="Szollosi G.J."/>
            <person name="Szarkandi J.G."/>
            <person name="Papp V."/>
            <person name="Albert L."/>
            <person name="Andreopoulos W."/>
            <person name="Angelini C."/>
            <person name="Antonin V."/>
            <person name="Barry K.W."/>
            <person name="Bougher N.L."/>
            <person name="Buchanan P."/>
            <person name="Buyck B."/>
            <person name="Bense V."/>
            <person name="Catcheside P."/>
            <person name="Chovatia M."/>
            <person name="Cooper J."/>
            <person name="Damon W."/>
            <person name="Desjardin D."/>
            <person name="Finy P."/>
            <person name="Geml J."/>
            <person name="Haridas S."/>
            <person name="Hughes K."/>
            <person name="Justo A."/>
            <person name="Karasinski D."/>
            <person name="Kautmanova I."/>
            <person name="Kiss B."/>
            <person name="Kocsube S."/>
            <person name="Kotiranta H."/>
            <person name="LaButti K.M."/>
            <person name="Lechner B.E."/>
            <person name="Liimatainen K."/>
            <person name="Lipzen A."/>
            <person name="Lukacs Z."/>
            <person name="Mihaltcheva S."/>
            <person name="Morgado L.N."/>
            <person name="Niskanen T."/>
            <person name="Noordeloos M.E."/>
            <person name="Ohm R.A."/>
            <person name="Ortiz-Santana B."/>
            <person name="Ovrebo C."/>
            <person name="Racz N."/>
            <person name="Riley R."/>
            <person name="Savchenko A."/>
            <person name="Shiryaev A."/>
            <person name="Soop K."/>
            <person name="Spirin V."/>
            <person name="Szebenyi C."/>
            <person name="Tomsovsky M."/>
            <person name="Tulloss R.E."/>
            <person name="Uehling J."/>
            <person name="Grigoriev I.V."/>
            <person name="Vagvolgyi C."/>
            <person name="Papp T."/>
            <person name="Martin F.M."/>
            <person name="Miettinen O."/>
            <person name="Hibbett D.S."/>
            <person name="Nagy L.G."/>
        </authorList>
    </citation>
    <scope>NUCLEOTIDE SEQUENCE [LARGE SCALE GENOMIC DNA]</scope>
    <source>
        <strain evidence="2 3">OMC1185</strain>
    </source>
</reference>
<accession>A0A5C3MM93</accession>
<evidence type="ECO:0000313" key="3">
    <source>
        <dbReference type="Proteomes" id="UP000305948"/>
    </source>
</evidence>
<dbReference type="InterPro" id="IPR002347">
    <property type="entry name" value="SDR_fam"/>
</dbReference>
<gene>
    <name evidence="2" type="ORF">OE88DRAFT_1667509</name>
</gene>